<feature type="compositionally biased region" description="Low complexity" evidence="2">
    <location>
        <begin position="165"/>
        <end position="180"/>
    </location>
</feature>
<gene>
    <name evidence="4" type="ORF">FisN_8Lh116</name>
</gene>
<dbReference type="SUPFAM" id="SSF57850">
    <property type="entry name" value="RING/U-box"/>
    <property type="match status" value="1"/>
</dbReference>
<keyword evidence="1" id="KW-0863">Zinc-finger</keyword>
<evidence type="ECO:0000256" key="1">
    <source>
        <dbReference type="PROSITE-ProRule" id="PRU00175"/>
    </source>
</evidence>
<sequence length="332" mass="36582">MSLQNHVFFRCNRCSKPMTATLFVCSCDCIFCEECTYEHFGSNETCPSCNKTLDQNDFLELVISEPTAASQQTTKTMFQTLFTKVTPGTEAVICRDNVSRGLRVLDDGRRAMRFLFNQFLKETNTLRRDLAEANSKVGQMATQVQLLQSRLNERDSEVARLRHIAASASPLPPSSSHSASSGGGRRGRYTPVIEIASARGSIPPPLQGFMQNHDSRGKENNIYVPGKEHSQNTMIPARRTTHTPTIGVTPIQTQRPLSSISVNQNMHRQSQRTVAPDISVGRPQSLNAHAFSSSSGYRFSSGVGNQRQAPSLQGNRSMSFPGSQQGGVLGRR</sequence>
<keyword evidence="1" id="KW-0862">Zinc</keyword>
<dbReference type="OrthoDB" id="204825at2759"/>
<name>A0A1Z5JE10_FISSO</name>
<feature type="region of interest" description="Disordered" evidence="2">
    <location>
        <begin position="287"/>
        <end position="332"/>
    </location>
</feature>
<dbReference type="InterPro" id="IPR013083">
    <property type="entry name" value="Znf_RING/FYVE/PHD"/>
</dbReference>
<protein>
    <recommendedName>
        <fullName evidence="3">RING-type domain-containing protein</fullName>
    </recommendedName>
</protein>
<feature type="compositionally biased region" description="Polar residues" evidence="2">
    <location>
        <begin position="303"/>
        <end position="323"/>
    </location>
</feature>
<dbReference type="Proteomes" id="UP000198406">
    <property type="component" value="Unassembled WGS sequence"/>
</dbReference>
<dbReference type="AlphaFoldDB" id="A0A1Z5JE10"/>
<comment type="caution">
    <text evidence="4">The sequence shown here is derived from an EMBL/GenBank/DDBJ whole genome shotgun (WGS) entry which is preliminary data.</text>
</comment>
<evidence type="ECO:0000313" key="5">
    <source>
        <dbReference type="Proteomes" id="UP000198406"/>
    </source>
</evidence>
<dbReference type="Gene3D" id="3.30.40.10">
    <property type="entry name" value="Zinc/RING finger domain, C3HC4 (zinc finger)"/>
    <property type="match status" value="1"/>
</dbReference>
<accession>A0A1Z5JE10</accession>
<feature type="domain" description="RING-type" evidence="3">
    <location>
        <begin position="11"/>
        <end position="50"/>
    </location>
</feature>
<feature type="compositionally biased region" description="Low complexity" evidence="2">
    <location>
        <begin position="291"/>
        <end position="302"/>
    </location>
</feature>
<proteinExistence type="predicted"/>
<keyword evidence="5" id="KW-1185">Reference proteome</keyword>
<dbReference type="InterPro" id="IPR001841">
    <property type="entry name" value="Znf_RING"/>
</dbReference>
<dbReference type="PROSITE" id="PS50089">
    <property type="entry name" value="ZF_RING_2"/>
    <property type="match status" value="1"/>
</dbReference>
<keyword evidence="1" id="KW-0479">Metal-binding</keyword>
<dbReference type="EMBL" id="BDSP01000048">
    <property type="protein sequence ID" value="GAX12018.1"/>
    <property type="molecule type" value="Genomic_DNA"/>
</dbReference>
<reference evidence="4 5" key="1">
    <citation type="journal article" date="2015" name="Plant Cell">
        <title>Oil accumulation by the oleaginous diatom Fistulifera solaris as revealed by the genome and transcriptome.</title>
        <authorList>
            <person name="Tanaka T."/>
            <person name="Maeda Y."/>
            <person name="Veluchamy A."/>
            <person name="Tanaka M."/>
            <person name="Abida H."/>
            <person name="Marechal E."/>
            <person name="Bowler C."/>
            <person name="Muto M."/>
            <person name="Sunaga Y."/>
            <person name="Tanaka M."/>
            <person name="Yoshino T."/>
            <person name="Taniguchi T."/>
            <person name="Fukuda Y."/>
            <person name="Nemoto M."/>
            <person name="Matsumoto M."/>
            <person name="Wong P.S."/>
            <person name="Aburatani S."/>
            <person name="Fujibuchi W."/>
        </authorList>
    </citation>
    <scope>NUCLEOTIDE SEQUENCE [LARGE SCALE GENOMIC DNA]</scope>
    <source>
        <strain evidence="4 5">JPCC DA0580</strain>
    </source>
</reference>
<evidence type="ECO:0000256" key="2">
    <source>
        <dbReference type="SAM" id="MobiDB-lite"/>
    </source>
</evidence>
<dbReference type="InParanoid" id="A0A1Z5JE10"/>
<feature type="region of interest" description="Disordered" evidence="2">
    <location>
        <begin position="165"/>
        <end position="188"/>
    </location>
</feature>
<evidence type="ECO:0000259" key="3">
    <source>
        <dbReference type="PROSITE" id="PS50089"/>
    </source>
</evidence>
<organism evidence="4 5">
    <name type="scientific">Fistulifera solaris</name>
    <name type="common">Oleaginous diatom</name>
    <dbReference type="NCBI Taxonomy" id="1519565"/>
    <lineage>
        <taxon>Eukaryota</taxon>
        <taxon>Sar</taxon>
        <taxon>Stramenopiles</taxon>
        <taxon>Ochrophyta</taxon>
        <taxon>Bacillariophyta</taxon>
        <taxon>Bacillariophyceae</taxon>
        <taxon>Bacillariophycidae</taxon>
        <taxon>Naviculales</taxon>
        <taxon>Naviculaceae</taxon>
        <taxon>Fistulifera</taxon>
    </lineage>
</organism>
<evidence type="ECO:0000313" key="4">
    <source>
        <dbReference type="EMBL" id="GAX12018.1"/>
    </source>
</evidence>
<dbReference type="GO" id="GO:0008270">
    <property type="term" value="F:zinc ion binding"/>
    <property type="evidence" value="ECO:0007669"/>
    <property type="project" value="UniProtKB-KW"/>
</dbReference>